<evidence type="ECO:0000256" key="2">
    <source>
        <dbReference type="ARBA" id="ARBA00022980"/>
    </source>
</evidence>
<keyword evidence="6" id="KW-1185">Reference proteome</keyword>
<keyword evidence="2 5" id="KW-0689">Ribosomal protein</keyword>
<feature type="domain" description="Reverse transcriptase zinc-binding" evidence="4">
    <location>
        <begin position="240"/>
        <end position="293"/>
    </location>
</feature>
<comment type="caution">
    <text evidence="5">The sequence shown here is derived from an EMBL/GenBank/DDBJ whole genome shotgun (WGS) entry which is preliminary data.</text>
</comment>
<reference evidence="5 6" key="1">
    <citation type="journal article" date="2018" name="Mol. Plant">
        <title>The genome of Artemisia annua provides insight into the evolution of Asteraceae family and artemisinin biosynthesis.</title>
        <authorList>
            <person name="Shen Q."/>
            <person name="Zhang L."/>
            <person name="Liao Z."/>
            <person name="Wang S."/>
            <person name="Yan T."/>
            <person name="Shi P."/>
            <person name="Liu M."/>
            <person name="Fu X."/>
            <person name="Pan Q."/>
            <person name="Wang Y."/>
            <person name="Lv Z."/>
            <person name="Lu X."/>
            <person name="Zhang F."/>
            <person name="Jiang W."/>
            <person name="Ma Y."/>
            <person name="Chen M."/>
            <person name="Hao X."/>
            <person name="Li L."/>
            <person name="Tang Y."/>
            <person name="Lv G."/>
            <person name="Zhou Y."/>
            <person name="Sun X."/>
            <person name="Brodelius P.E."/>
            <person name="Rose J.K.C."/>
            <person name="Tang K."/>
        </authorList>
    </citation>
    <scope>NUCLEOTIDE SEQUENCE [LARGE SCALE GENOMIC DNA]</scope>
    <source>
        <strain evidence="6">cv. Huhao1</strain>
        <tissue evidence="5">Leaf</tissue>
    </source>
</reference>
<dbReference type="Pfam" id="PF00252">
    <property type="entry name" value="Ribosomal_L16"/>
    <property type="match status" value="1"/>
</dbReference>
<dbReference type="AlphaFoldDB" id="A0A2U1QAN8"/>
<dbReference type="EMBL" id="PKPP01000267">
    <property type="protein sequence ID" value="PWA95070.1"/>
    <property type="molecule type" value="Genomic_DNA"/>
</dbReference>
<dbReference type="STRING" id="35608.A0A2U1QAN8"/>
<dbReference type="PANTHER" id="PTHR33116:SF79">
    <property type="entry name" value="REVERSE TRANSCRIPTASE DOMAIN, ZINC FINGER, CCHC-TYPE-RELATED"/>
    <property type="match status" value="1"/>
</dbReference>
<dbReference type="OrthoDB" id="689430at2759"/>
<evidence type="ECO:0000313" key="5">
    <source>
        <dbReference type="EMBL" id="PWA95070.1"/>
    </source>
</evidence>
<evidence type="ECO:0000259" key="4">
    <source>
        <dbReference type="Pfam" id="PF13966"/>
    </source>
</evidence>
<dbReference type="GO" id="GO:1990904">
    <property type="term" value="C:ribonucleoprotein complex"/>
    <property type="evidence" value="ECO:0007669"/>
    <property type="project" value="UniProtKB-KW"/>
</dbReference>
<sequence length="368" mass="42552">MDEFEGSSHHDSNGRRLMATEEEEIVNWNEYRGDRPVKGFLNGKIDSISAPQHGNPQLTRIKSVFGSLGVYYFSTFKVPKKIIRKLEAIRRNFFREENALWNKIIHFIHVTYAELNNTTSVSSRWVHVASKKCWNLMAKDKPVNSASSYNWAIPSYYKRTIPKKWVRVLADLPIIGKHIELRMRRGKGNPGGWIARASIGQFPFKMDGVVLHYKYHISTTLLIRIQHQLHVTSAPQPKILPLEVYISSWRITKERLPTRVNLDRRGIDMDAVHCLICDEDLETDLHLFVTCNVPLKLRGKVLNWWNIRNITFLSLHDMINLADTAPIPAATFNLVTSLDDMYFTFGRLAKLERVKWTLVISSFDPVIV</sequence>
<dbReference type="GO" id="GO:0005840">
    <property type="term" value="C:ribosome"/>
    <property type="evidence" value="ECO:0007669"/>
    <property type="project" value="UniProtKB-KW"/>
</dbReference>
<dbReference type="GO" id="GO:0006412">
    <property type="term" value="P:translation"/>
    <property type="evidence" value="ECO:0007669"/>
    <property type="project" value="InterPro"/>
</dbReference>
<dbReference type="InterPro" id="IPR047873">
    <property type="entry name" value="Ribosomal_uL16"/>
</dbReference>
<accession>A0A2U1QAN8</accession>
<evidence type="ECO:0000256" key="3">
    <source>
        <dbReference type="ARBA" id="ARBA00023274"/>
    </source>
</evidence>
<keyword evidence="3" id="KW-0687">Ribonucleoprotein</keyword>
<dbReference type="Gene3D" id="3.90.1170.10">
    <property type="entry name" value="Ribosomal protein L10e/L16"/>
    <property type="match status" value="1"/>
</dbReference>
<dbReference type="GO" id="GO:0003735">
    <property type="term" value="F:structural constituent of ribosome"/>
    <property type="evidence" value="ECO:0007669"/>
    <property type="project" value="InterPro"/>
</dbReference>
<proteinExistence type="inferred from homology"/>
<dbReference type="InterPro" id="IPR036920">
    <property type="entry name" value="Ribosomal_uL16_sf"/>
</dbReference>
<name>A0A2U1QAN8_ARTAN</name>
<dbReference type="SUPFAM" id="SSF54686">
    <property type="entry name" value="Ribosomal protein L16p/L10e"/>
    <property type="match status" value="1"/>
</dbReference>
<evidence type="ECO:0000256" key="1">
    <source>
        <dbReference type="ARBA" id="ARBA00008931"/>
    </source>
</evidence>
<dbReference type="InterPro" id="IPR026960">
    <property type="entry name" value="RVT-Znf"/>
</dbReference>
<organism evidence="5 6">
    <name type="scientific">Artemisia annua</name>
    <name type="common">Sweet wormwood</name>
    <dbReference type="NCBI Taxonomy" id="35608"/>
    <lineage>
        <taxon>Eukaryota</taxon>
        <taxon>Viridiplantae</taxon>
        <taxon>Streptophyta</taxon>
        <taxon>Embryophyta</taxon>
        <taxon>Tracheophyta</taxon>
        <taxon>Spermatophyta</taxon>
        <taxon>Magnoliopsida</taxon>
        <taxon>eudicotyledons</taxon>
        <taxon>Gunneridae</taxon>
        <taxon>Pentapetalae</taxon>
        <taxon>asterids</taxon>
        <taxon>campanulids</taxon>
        <taxon>Asterales</taxon>
        <taxon>Asteraceae</taxon>
        <taxon>Asteroideae</taxon>
        <taxon>Anthemideae</taxon>
        <taxon>Artemisiinae</taxon>
        <taxon>Artemisia</taxon>
    </lineage>
</organism>
<comment type="similarity">
    <text evidence="1">Belongs to the universal ribosomal protein uL16 family.</text>
</comment>
<protein>
    <submittedName>
        <fullName evidence="5">60S ribosomal protein L16, mitochondrial</fullName>
    </submittedName>
</protein>
<dbReference type="PANTHER" id="PTHR33116">
    <property type="entry name" value="REVERSE TRANSCRIPTASE ZINC-BINDING DOMAIN-CONTAINING PROTEIN-RELATED-RELATED"/>
    <property type="match status" value="1"/>
</dbReference>
<evidence type="ECO:0000313" key="6">
    <source>
        <dbReference type="Proteomes" id="UP000245207"/>
    </source>
</evidence>
<gene>
    <name evidence="5" type="ORF">CTI12_AA010810</name>
</gene>
<dbReference type="Pfam" id="PF13966">
    <property type="entry name" value="zf-RVT"/>
    <property type="match status" value="1"/>
</dbReference>
<dbReference type="Proteomes" id="UP000245207">
    <property type="component" value="Unassembled WGS sequence"/>
</dbReference>